<dbReference type="AlphaFoldDB" id="A0A2J6PE20"/>
<keyword evidence="3" id="KW-1185">Reference proteome</keyword>
<dbReference type="OrthoDB" id="2151417at2759"/>
<feature type="signal peptide" evidence="1">
    <location>
        <begin position="1"/>
        <end position="18"/>
    </location>
</feature>
<keyword evidence="1" id="KW-0732">Signal</keyword>
<dbReference type="PANTHER" id="PTHR38849:SF1">
    <property type="entry name" value="SMALL SECRETED PROTEIN"/>
    <property type="match status" value="1"/>
</dbReference>
<reference evidence="2 3" key="1">
    <citation type="submission" date="2016-05" db="EMBL/GenBank/DDBJ databases">
        <title>A degradative enzymes factory behind the ericoid mycorrhizal symbiosis.</title>
        <authorList>
            <consortium name="DOE Joint Genome Institute"/>
            <person name="Martino E."/>
            <person name="Morin E."/>
            <person name="Grelet G."/>
            <person name="Kuo A."/>
            <person name="Kohler A."/>
            <person name="Daghino S."/>
            <person name="Barry K."/>
            <person name="Choi C."/>
            <person name="Cichocki N."/>
            <person name="Clum A."/>
            <person name="Copeland A."/>
            <person name="Hainaut M."/>
            <person name="Haridas S."/>
            <person name="Labutti K."/>
            <person name="Lindquist E."/>
            <person name="Lipzen A."/>
            <person name="Khouja H.-R."/>
            <person name="Murat C."/>
            <person name="Ohm R."/>
            <person name="Olson A."/>
            <person name="Spatafora J."/>
            <person name="Veneault-Fourrey C."/>
            <person name="Henrissat B."/>
            <person name="Grigoriev I."/>
            <person name="Martin F."/>
            <person name="Perotto S."/>
        </authorList>
    </citation>
    <scope>NUCLEOTIDE SEQUENCE [LARGE SCALE GENOMIC DNA]</scope>
    <source>
        <strain evidence="2 3">UAMH 7357</strain>
    </source>
</reference>
<organism evidence="2 3">
    <name type="scientific">Hyaloscypha hepaticicola</name>
    <dbReference type="NCBI Taxonomy" id="2082293"/>
    <lineage>
        <taxon>Eukaryota</taxon>
        <taxon>Fungi</taxon>
        <taxon>Dikarya</taxon>
        <taxon>Ascomycota</taxon>
        <taxon>Pezizomycotina</taxon>
        <taxon>Leotiomycetes</taxon>
        <taxon>Helotiales</taxon>
        <taxon>Hyaloscyphaceae</taxon>
        <taxon>Hyaloscypha</taxon>
    </lineage>
</organism>
<proteinExistence type="predicted"/>
<dbReference type="Proteomes" id="UP000235672">
    <property type="component" value="Unassembled WGS sequence"/>
</dbReference>
<feature type="chain" id="PRO_5014400250" description="Small secreted protein" evidence="1">
    <location>
        <begin position="19"/>
        <end position="180"/>
    </location>
</feature>
<evidence type="ECO:0000313" key="3">
    <source>
        <dbReference type="Proteomes" id="UP000235672"/>
    </source>
</evidence>
<name>A0A2J6PE20_9HELO</name>
<protein>
    <recommendedName>
        <fullName evidence="4">Small secreted protein</fullName>
    </recommendedName>
</protein>
<evidence type="ECO:0008006" key="4">
    <source>
        <dbReference type="Google" id="ProtNLM"/>
    </source>
</evidence>
<sequence length="180" mass="18002">MHFSTPLTIFLSFTGALAAPIQLSKKAAVGTSASVLKVQTYDDFNVSGGVAGNALAEVNAKFPIDTNNLAGVAASDLAIITSAAQLSESAETSTGGFNDAIAAAGGTTTAAGTALQNGKIKNKVLKLQTDVLRIQIEVAQGNTGSQSELAGQQTKLASNVALDTKAAGQASTAIDFAGSD</sequence>
<evidence type="ECO:0000313" key="2">
    <source>
        <dbReference type="EMBL" id="PMD12277.1"/>
    </source>
</evidence>
<accession>A0A2J6PE20</accession>
<dbReference type="PANTHER" id="PTHR38849">
    <property type="entry name" value="SMALL SECRETED PROTEIN"/>
    <property type="match status" value="1"/>
</dbReference>
<evidence type="ECO:0000256" key="1">
    <source>
        <dbReference type="SAM" id="SignalP"/>
    </source>
</evidence>
<dbReference type="EMBL" id="KZ613557">
    <property type="protein sequence ID" value="PMD12277.1"/>
    <property type="molecule type" value="Genomic_DNA"/>
</dbReference>
<gene>
    <name evidence="2" type="ORF">NA56DRAFT_666534</name>
</gene>